<protein>
    <submittedName>
        <fullName evidence="2">Uncharacterized protein</fullName>
    </submittedName>
</protein>
<name>A0AB33D113_ALCFA</name>
<dbReference type="Proteomes" id="UP000214561">
    <property type="component" value="Chromosome"/>
</dbReference>
<dbReference type="AlphaFoldDB" id="A0AB33D113"/>
<feature type="transmembrane region" description="Helical" evidence="1">
    <location>
        <begin position="46"/>
        <end position="66"/>
    </location>
</feature>
<evidence type="ECO:0000313" key="3">
    <source>
        <dbReference type="Proteomes" id="UP000214561"/>
    </source>
</evidence>
<dbReference type="EMBL" id="CP021641">
    <property type="protein sequence ID" value="ASR89562.1"/>
    <property type="molecule type" value="Genomic_DNA"/>
</dbReference>
<keyword evidence="1" id="KW-0472">Membrane</keyword>
<proteinExistence type="predicted"/>
<gene>
    <name evidence="2" type="ORF">AFA_08965</name>
</gene>
<accession>A0AB33D113</accession>
<evidence type="ECO:0000313" key="2">
    <source>
        <dbReference type="EMBL" id="ASR89562.1"/>
    </source>
</evidence>
<organism evidence="2 3">
    <name type="scientific">Alcaligenes faecalis</name>
    <dbReference type="NCBI Taxonomy" id="511"/>
    <lineage>
        <taxon>Bacteria</taxon>
        <taxon>Pseudomonadati</taxon>
        <taxon>Pseudomonadota</taxon>
        <taxon>Betaproteobacteria</taxon>
        <taxon>Burkholderiales</taxon>
        <taxon>Alcaligenaceae</taxon>
        <taxon>Alcaligenes</taxon>
    </lineage>
</organism>
<feature type="transmembrane region" description="Helical" evidence="1">
    <location>
        <begin position="16"/>
        <end position="34"/>
    </location>
</feature>
<dbReference type="KEGG" id="afq:AFA_08965"/>
<reference evidence="2 3" key="1">
    <citation type="submission" date="2017-05" db="EMBL/GenBank/DDBJ databases">
        <authorList>
            <person name="Qiu J.G."/>
            <person name="He J."/>
        </authorList>
    </citation>
    <scope>NUCLEOTIDE SEQUENCE [LARGE SCALE GENOMIC DNA]</scope>
    <source>
        <strain evidence="2 3">JQ135</strain>
    </source>
</reference>
<keyword evidence="1" id="KW-0812">Transmembrane</keyword>
<sequence length="103" mass="11779">MEVDFKRFLMALYRKAWLFTLFNILLLVALYFGLPVFDRVLGTLGFWVFGFYILGQGLVAMTVFTCPKCGLSPFMGSQSLFTSYSPFPRKKCAQCGHDHTQTE</sequence>
<evidence type="ECO:0000256" key="1">
    <source>
        <dbReference type="SAM" id="Phobius"/>
    </source>
</evidence>
<keyword evidence="1" id="KW-1133">Transmembrane helix</keyword>